<evidence type="ECO:0000256" key="1">
    <source>
        <dbReference type="ARBA" id="ARBA00022659"/>
    </source>
</evidence>
<dbReference type="Proteomes" id="UP001634394">
    <property type="component" value="Unassembled WGS sequence"/>
</dbReference>
<dbReference type="SMART" id="SM00032">
    <property type="entry name" value="CCP"/>
    <property type="match status" value="10"/>
</dbReference>
<evidence type="ECO:0000313" key="10">
    <source>
        <dbReference type="Proteomes" id="UP001634394"/>
    </source>
</evidence>
<feature type="domain" description="Sushi" evidence="8">
    <location>
        <begin position="74"/>
        <end position="133"/>
    </location>
</feature>
<feature type="domain" description="Sushi" evidence="8">
    <location>
        <begin position="203"/>
        <end position="261"/>
    </location>
</feature>
<dbReference type="Gene3D" id="2.10.70.10">
    <property type="entry name" value="Complement Module, domain 1"/>
    <property type="match status" value="10"/>
</dbReference>
<keyword evidence="5" id="KW-0325">Glycoprotein</keyword>
<feature type="disulfide bond" evidence="6">
    <location>
        <begin position="410"/>
        <end position="437"/>
    </location>
</feature>
<gene>
    <name evidence="9" type="ORF">ACJMK2_038459</name>
</gene>
<keyword evidence="10" id="KW-1185">Reference proteome</keyword>
<protein>
    <recommendedName>
        <fullName evidence="8">Sushi domain-containing protein</fullName>
    </recommendedName>
</protein>
<feature type="chain" id="PRO_5044784526" description="Sushi domain-containing protein" evidence="7">
    <location>
        <begin position="22"/>
        <end position="710"/>
    </location>
</feature>
<keyword evidence="1 6" id="KW-0768">Sushi</keyword>
<evidence type="ECO:0000256" key="3">
    <source>
        <dbReference type="ARBA" id="ARBA00022737"/>
    </source>
</evidence>
<feature type="domain" description="Sushi" evidence="8">
    <location>
        <begin position="324"/>
        <end position="381"/>
    </location>
</feature>
<organism evidence="9 10">
    <name type="scientific">Sinanodonta woodiana</name>
    <name type="common">Chinese pond mussel</name>
    <name type="synonym">Anodonta woodiana</name>
    <dbReference type="NCBI Taxonomy" id="1069815"/>
    <lineage>
        <taxon>Eukaryota</taxon>
        <taxon>Metazoa</taxon>
        <taxon>Spiralia</taxon>
        <taxon>Lophotrochozoa</taxon>
        <taxon>Mollusca</taxon>
        <taxon>Bivalvia</taxon>
        <taxon>Autobranchia</taxon>
        <taxon>Heteroconchia</taxon>
        <taxon>Palaeoheterodonta</taxon>
        <taxon>Unionida</taxon>
        <taxon>Unionoidea</taxon>
        <taxon>Unionidae</taxon>
        <taxon>Unioninae</taxon>
        <taxon>Sinanodonta</taxon>
    </lineage>
</organism>
<dbReference type="InterPro" id="IPR000436">
    <property type="entry name" value="Sushi_SCR_CCP_dom"/>
</dbReference>
<dbReference type="PANTHER" id="PTHR46393">
    <property type="entry name" value="SUSHI DOMAIN-CONTAINING PROTEIN"/>
    <property type="match status" value="1"/>
</dbReference>
<evidence type="ECO:0000256" key="2">
    <source>
        <dbReference type="ARBA" id="ARBA00022729"/>
    </source>
</evidence>
<dbReference type="AlphaFoldDB" id="A0ABD3W9W5"/>
<dbReference type="EMBL" id="JBJQND010000007">
    <property type="protein sequence ID" value="KAL3870391.1"/>
    <property type="molecule type" value="Genomic_DNA"/>
</dbReference>
<dbReference type="InterPro" id="IPR035976">
    <property type="entry name" value="Sushi/SCR/CCP_sf"/>
</dbReference>
<feature type="domain" description="Sushi" evidence="8">
    <location>
        <begin position="440"/>
        <end position="499"/>
    </location>
</feature>
<feature type="disulfide bond" evidence="6">
    <location>
        <begin position="352"/>
        <end position="379"/>
    </location>
</feature>
<feature type="domain" description="Sushi" evidence="8">
    <location>
        <begin position="558"/>
        <end position="619"/>
    </location>
</feature>
<keyword evidence="2 7" id="KW-0732">Signal</keyword>
<evidence type="ECO:0000256" key="7">
    <source>
        <dbReference type="SAM" id="SignalP"/>
    </source>
</evidence>
<feature type="disulfide bond" evidence="6">
    <location>
        <begin position="232"/>
        <end position="259"/>
    </location>
</feature>
<keyword evidence="3" id="KW-0677">Repeat</keyword>
<dbReference type="PROSITE" id="PS50923">
    <property type="entry name" value="SUSHI"/>
    <property type="match status" value="9"/>
</dbReference>
<feature type="domain" description="Sushi" evidence="8">
    <location>
        <begin position="620"/>
        <end position="693"/>
    </location>
</feature>
<feature type="domain" description="Sushi" evidence="8">
    <location>
        <begin position="262"/>
        <end position="323"/>
    </location>
</feature>
<dbReference type="SUPFAM" id="SSF57535">
    <property type="entry name" value="Complement control module/SCR domain"/>
    <property type="match status" value="10"/>
</dbReference>
<feature type="domain" description="Sushi" evidence="8">
    <location>
        <begin position="140"/>
        <end position="202"/>
    </location>
</feature>
<sequence>MGLWGFRFMLLLLLAEFCVRGNYDLDGECPERLTQYVHGRECRKACEVDSDCNNPQMECKCDRLCGRSCIKKGMRCHSLRLKIPHGRVLIDPSNKFNGLARYYCDDGYRIYGVPVRICQGDETWSGEEPECLLGTNLEASSCSLPPQIHHAYHDGVFGQERFLHQTGLLYRCFAGYTLQPSSVPNAWCVMGTWIGPNMTCAHAGCPILAKIPKGRVEIDLRSGSGGVAIYQCDAGFLLAGRSERMCLPTGQWEGEEPRCVKVICPSPPRVAHAHYAGYEGQSSYLPGSELLYACDDGYYSEGNPRAVCKGDGRWMGLSLRCLPIYCDDPGDVENGFRKLTGFHFGNNATFFCNIGYEIEGSAIRTCDKSGTWTGLRTSCKAVTCPNLQAPQFGRMLGTGNTYGTVLHFECEPRYRLIGSLQRACLADRKWSGTEAKCDEINCGWPRKFWNGYFVGHTTTLGSRIYYNCNVRTTFQVGGHFSAVCMDNGEWSAPPPVCLGQCQVPSLSNASIHNARELTWLDHDSILEYNCRNGLVKRTSVQVKCYNGSWSYIPECVPSPCFTPPPHIHSGMRIYFGQDHGDRARYLCFPGHKLLNISTESPFLTCKFGQWTGGTPVCQEEYCINPGTITNGTTFLKGIQGKFVFKHYIRTIKHGTRLVYECDRGFRLIGPGGATCVNGEWQPNLRNPGTKCEEAKHPPPVKLWIPLGSEK</sequence>
<dbReference type="Pfam" id="PF00084">
    <property type="entry name" value="Sushi"/>
    <property type="match status" value="7"/>
</dbReference>
<keyword evidence="4 6" id="KW-1015">Disulfide bond</keyword>
<evidence type="ECO:0000259" key="8">
    <source>
        <dbReference type="PROSITE" id="PS50923"/>
    </source>
</evidence>
<proteinExistence type="predicted"/>
<accession>A0ABD3W9W5</accession>
<dbReference type="CDD" id="cd00033">
    <property type="entry name" value="CCP"/>
    <property type="match status" value="9"/>
</dbReference>
<evidence type="ECO:0000256" key="4">
    <source>
        <dbReference type="ARBA" id="ARBA00023157"/>
    </source>
</evidence>
<comment type="caution">
    <text evidence="6">Lacks conserved residue(s) required for the propagation of feature annotation.</text>
</comment>
<evidence type="ECO:0000256" key="6">
    <source>
        <dbReference type="PROSITE-ProRule" id="PRU00302"/>
    </source>
</evidence>
<feature type="disulfide bond" evidence="6">
    <location>
        <begin position="104"/>
        <end position="131"/>
    </location>
</feature>
<evidence type="ECO:0000313" key="9">
    <source>
        <dbReference type="EMBL" id="KAL3870391.1"/>
    </source>
</evidence>
<evidence type="ECO:0000256" key="5">
    <source>
        <dbReference type="ARBA" id="ARBA00023180"/>
    </source>
</evidence>
<reference evidence="9 10" key="1">
    <citation type="submission" date="2024-11" db="EMBL/GenBank/DDBJ databases">
        <title>Chromosome-level genome assembly of the freshwater bivalve Anodonta woodiana.</title>
        <authorList>
            <person name="Chen X."/>
        </authorList>
    </citation>
    <scope>NUCLEOTIDE SEQUENCE [LARGE SCALE GENOMIC DNA]</scope>
    <source>
        <strain evidence="9">MN2024</strain>
        <tissue evidence="9">Gills</tissue>
    </source>
</reference>
<feature type="disulfide bond" evidence="6">
    <location>
        <begin position="294"/>
        <end position="321"/>
    </location>
</feature>
<feature type="signal peptide" evidence="7">
    <location>
        <begin position="1"/>
        <end position="21"/>
    </location>
</feature>
<name>A0ABD3W9W5_SINWO</name>
<comment type="caution">
    <text evidence="9">The sequence shown here is derived from an EMBL/GenBank/DDBJ whole genome shotgun (WGS) entry which is preliminary data.</text>
</comment>
<feature type="domain" description="Sushi" evidence="8">
    <location>
        <begin position="382"/>
        <end position="439"/>
    </location>
</feature>
<dbReference type="PANTHER" id="PTHR46393:SF7">
    <property type="entry name" value="COMPLEMENT C2"/>
    <property type="match status" value="1"/>
</dbReference>